<name>A0A2M6WRI2_9BACT</name>
<evidence type="ECO:0000313" key="2">
    <source>
        <dbReference type="Proteomes" id="UP000228964"/>
    </source>
</evidence>
<gene>
    <name evidence="1" type="ORF">COT96_01485</name>
</gene>
<proteinExistence type="predicted"/>
<sequence>MTLTPEQFNKIALKEDLKDFAKSAEIQQMKNEILASNDKLSKKIDNIEHAFVSNLAAPDRFEKRLTRIEKHLELSSIVDY</sequence>
<accession>A0A2M6WRI2</accession>
<dbReference type="EMBL" id="PFAO01000032">
    <property type="protein sequence ID" value="PIT95362.1"/>
    <property type="molecule type" value="Genomic_DNA"/>
</dbReference>
<protein>
    <submittedName>
        <fullName evidence="1">Uncharacterized protein</fullName>
    </submittedName>
</protein>
<comment type="caution">
    <text evidence="1">The sequence shown here is derived from an EMBL/GenBank/DDBJ whole genome shotgun (WGS) entry which is preliminary data.</text>
</comment>
<organism evidence="1 2">
    <name type="scientific">Candidatus Falkowbacteria bacterium CG10_big_fil_rev_8_21_14_0_10_38_22</name>
    <dbReference type="NCBI Taxonomy" id="1974564"/>
    <lineage>
        <taxon>Bacteria</taxon>
        <taxon>Candidatus Falkowiibacteriota</taxon>
    </lineage>
</organism>
<dbReference type="AlphaFoldDB" id="A0A2M6WRI2"/>
<dbReference type="Proteomes" id="UP000228964">
    <property type="component" value="Unassembled WGS sequence"/>
</dbReference>
<evidence type="ECO:0000313" key="1">
    <source>
        <dbReference type="EMBL" id="PIT95362.1"/>
    </source>
</evidence>
<reference evidence="2" key="1">
    <citation type="submission" date="2017-09" db="EMBL/GenBank/DDBJ databases">
        <title>Depth-based differentiation of microbial function through sediment-hosted aquifers and enrichment of novel symbionts in the deep terrestrial subsurface.</title>
        <authorList>
            <person name="Probst A.J."/>
            <person name="Ladd B."/>
            <person name="Jarett J.K."/>
            <person name="Geller-Mcgrath D.E."/>
            <person name="Sieber C.M.K."/>
            <person name="Emerson J.B."/>
            <person name="Anantharaman K."/>
            <person name="Thomas B.C."/>
            <person name="Malmstrom R."/>
            <person name="Stieglmeier M."/>
            <person name="Klingl A."/>
            <person name="Woyke T."/>
            <person name="Ryan C.M."/>
            <person name="Banfield J.F."/>
        </authorList>
    </citation>
    <scope>NUCLEOTIDE SEQUENCE [LARGE SCALE GENOMIC DNA]</scope>
</reference>